<name>A0A6B1IZ94_9EURY</name>
<dbReference type="Proteomes" id="UP000460194">
    <property type="component" value="Unassembled WGS sequence"/>
</dbReference>
<evidence type="ECO:0000313" key="1">
    <source>
        <dbReference type="EMBL" id="MYL16982.1"/>
    </source>
</evidence>
<dbReference type="AlphaFoldDB" id="A0A6B1IZ94"/>
<evidence type="ECO:0000313" key="4">
    <source>
        <dbReference type="Proteomes" id="UP000460194"/>
    </source>
</evidence>
<dbReference type="EMBL" id="WMEO01000015">
    <property type="protein sequence ID" value="MYL16982.1"/>
    <property type="molecule type" value="Genomic_DNA"/>
</dbReference>
<dbReference type="RefSeq" id="WP_004596834.1">
    <property type="nucleotide sequence ID" value="NZ_JAWMCG010000002.1"/>
</dbReference>
<evidence type="ECO:0000313" key="2">
    <source>
        <dbReference type="EMBL" id="MYL68591.1"/>
    </source>
</evidence>
<reference evidence="3 4" key="1">
    <citation type="submission" date="2019-11" db="EMBL/GenBank/DDBJ databases">
        <title>Genome sequences of 17 halophilic strains isolated from different environments.</title>
        <authorList>
            <person name="Furrow R.E."/>
        </authorList>
    </citation>
    <scope>NUCLEOTIDE SEQUENCE [LARGE SCALE GENOMIC DNA]</scope>
    <source>
        <strain evidence="2 3">22502_06_Cabo</strain>
        <strain evidence="1 4">22517_05_Cabo</strain>
    </source>
</reference>
<proteinExistence type="predicted"/>
<gene>
    <name evidence="2" type="ORF">GLW30_12720</name>
    <name evidence="1" type="ORF">GLW36_10050</name>
</gene>
<evidence type="ECO:0000313" key="3">
    <source>
        <dbReference type="Proteomes" id="UP000452321"/>
    </source>
</evidence>
<sequence length="59" mass="6508">MTTDSTPDDEVSSTEEFEAALGRVIRDAFENGVNPRGTWEYRSDRAGADVEVMVVELAD</sequence>
<dbReference type="EMBL" id="WMFC01000016">
    <property type="protein sequence ID" value="MYL68591.1"/>
    <property type="molecule type" value="Genomic_DNA"/>
</dbReference>
<accession>A0A6B1IZ94</accession>
<protein>
    <submittedName>
        <fullName evidence="2">Uncharacterized protein</fullName>
    </submittedName>
</protein>
<comment type="caution">
    <text evidence="2">The sequence shown here is derived from an EMBL/GenBank/DDBJ whole genome shotgun (WGS) entry which is preliminary data.</text>
</comment>
<organism evidence="2 3">
    <name type="scientific">Halorubrum distributum</name>
    <dbReference type="NCBI Taxonomy" id="29283"/>
    <lineage>
        <taxon>Archaea</taxon>
        <taxon>Methanobacteriati</taxon>
        <taxon>Methanobacteriota</taxon>
        <taxon>Stenosarchaea group</taxon>
        <taxon>Halobacteria</taxon>
        <taxon>Halobacteriales</taxon>
        <taxon>Haloferacaceae</taxon>
        <taxon>Halorubrum</taxon>
        <taxon>Halorubrum distributum group</taxon>
    </lineage>
</organism>
<dbReference type="Proteomes" id="UP000452321">
    <property type="component" value="Unassembled WGS sequence"/>
</dbReference>